<keyword evidence="1" id="KW-0732">Signal</keyword>
<keyword evidence="3" id="KW-1185">Reference proteome</keyword>
<feature type="chain" id="PRO_5003265598" evidence="1">
    <location>
        <begin position="19"/>
        <end position="55"/>
    </location>
</feature>
<dbReference type="AlphaFoldDB" id="F1A3U4"/>
<dbReference type="InParanoid" id="F1A3U4"/>
<proteinExistence type="predicted"/>
<protein>
    <submittedName>
        <fullName evidence="2">Uncharacterized protein</fullName>
    </submittedName>
</protein>
<evidence type="ECO:0000256" key="1">
    <source>
        <dbReference type="SAM" id="SignalP"/>
    </source>
</evidence>
<gene>
    <name evidence="2" type="ORF">DICPUDRAFT_159324</name>
</gene>
<dbReference type="EMBL" id="GL871478">
    <property type="protein sequence ID" value="EGC29136.1"/>
    <property type="molecule type" value="Genomic_DNA"/>
</dbReference>
<evidence type="ECO:0000313" key="2">
    <source>
        <dbReference type="EMBL" id="EGC29136.1"/>
    </source>
</evidence>
<sequence>MGLVIIASTLALIAACISKTNLLYAVGSSCINGVAVLDLNIIEDSAGDCFYFNSY</sequence>
<feature type="signal peptide" evidence="1">
    <location>
        <begin position="1"/>
        <end position="18"/>
    </location>
</feature>
<name>F1A3U4_DICPU</name>
<accession>F1A3U4</accession>
<evidence type="ECO:0000313" key="3">
    <source>
        <dbReference type="Proteomes" id="UP000001064"/>
    </source>
</evidence>
<dbReference type="GeneID" id="10506489"/>
<organism evidence="2 3">
    <name type="scientific">Dictyostelium purpureum</name>
    <name type="common">Slime mold</name>
    <dbReference type="NCBI Taxonomy" id="5786"/>
    <lineage>
        <taxon>Eukaryota</taxon>
        <taxon>Amoebozoa</taxon>
        <taxon>Evosea</taxon>
        <taxon>Eumycetozoa</taxon>
        <taxon>Dictyostelia</taxon>
        <taxon>Dictyosteliales</taxon>
        <taxon>Dictyosteliaceae</taxon>
        <taxon>Dictyostelium</taxon>
    </lineage>
</organism>
<dbReference type="RefSeq" id="XP_003294339.1">
    <property type="nucleotide sequence ID" value="XM_003294291.1"/>
</dbReference>
<dbReference type="Proteomes" id="UP000001064">
    <property type="component" value="Unassembled WGS sequence"/>
</dbReference>
<dbReference type="OrthoDB" id="27298at2759"/>
<dbReference type="VEuPathDB" id="AmoebaDB:DICPUDRAFT_159324"/>
<reference evidence="3" key="1">
    <citation type="journal article" date="2011" name="Genome Biol.">
        <title>Comparative genomics of the social amoebae Dictyostelium discoideum and Dictyostelium purpureum.</title>
        <authorList>
            <consortium name="US DOE Joint Genome Institute (JGI-PGF)"/>
            <person name="Sucgang R."/>
            <person name="Kuo A."/>
            <person name="Tian X."/>
            <person name="Salerno W."/>
            <person name="Parikh A."/>
            <person name="Feasley C.L."/>
            <person name="Dalin E."/>
            <person name="Tu H."/>
            <person name="Huang E."/>
            <person name="Barry K."/>
            <person name="Lindquist E."/>
            <person name="Shapiro H."/>
            <person name="Bruce D."/>
            <person name="Schmutz J."/>
            <person name="Salamov A."/>
            <person name="Fey P."/>
            <person name="Gaudet P."/>
            <person name="Anjard C."/>
            <person name="Babu M.M."/>
            <person name="Basu S."/>
            <person name="Bushmanova Y."/>
            <person name="van der Wel H."/>
            <person name="Katoh-Kurasawa M."/>
            <person name="Dinh C."/>
            <person name="Coutinho P.M."/>
            <person name="Saito T."/>
            <person name="Elias M."/>
            <person name="Schaap P."/>
            <person name="Kay R.R."/>
            <person name="Henrissat B."/>
            <person name="Eichinger L."/>
            <person name="Rivero F."/>
            <person name="Putnam N.H."/>
            <person name="West C.M."/>
            <person name="Loomis W.F."/>
            <person name="Chisholm R.L."/>
            <person name="Shaulsky G."/>
            <person name="Strassmann J.E."/>
            <person name="Queller D.C."/>
            <person name="Kuspa A."/>
            <person name="Grigoriev I.V."/>
        </authorList>
    </citation>
    <scope>NUCLEOTIDE SEQUENCE [LARGE SCALE GENOMIC DNA]</scope>
    <source>
        <strain evidence="3">QSDP1</strain>
    </source>
</reference>
<dbReference type="KEGG" id="dpp:DICPUDRAFT_159324"/>